<dbReference type="InterPro" id="IPR011009">
    <property type="entry name" value="Kinase-like_dom_sf"/>
</dbReference>
<feature type="domain" description="Aminoglycoside phosphotransferase" evidence="1">
    <location>
        <begin position="71"/>
        <end position="261"/>
    </location>
</feature>
<dbReference type="SUPFAM" id="SSF56112">
    <property type="entry name" value="Protein kinase-like (PK-like)"/>
    <property type="match status" value="1"/>
</dbReference>
<organism evidence="2 3">
    <name type="scientific">Thiohalocapsa marina</name>
    <dbReference type="NCBI Taxonomy" id="424902"/>
    <lineage>
        <taxon>Bacteria</taxon>
        <taxon>Pseudomonadati</taxon>
        <taxon>Pseudomonadota</taxon>
        <taxon>Gammaproteobacteria</taxon>
        <taxon>Chromatiales</taxon>
        <taxon>Chromatiaceae</taxon>
        <taxon>Thiohalocapsa</taxon>
    </lineage>
</organism>
<protein>
    <submittedName>
        <fullName evidence="2">Aminoglycoside phosphotransferase family protein</fullName>
    </submittedName>
</protein>
<comment type="caution">
    <text evidence="2">The sequence shown here is derived from an EMBL/GenBank/DDBJ whole genome shotgun (WGS) entry which is preliminary data.</text>
</comment>
<keyword evidence="2" id="KW-0808">Transferase</keyword>
<dbReference type="GO" id="GO:0016740">
    <property type="term" value="F:transferase activity"/>
    <property type="evidence" value="ECO:0007669"/>
    <property type="project" value="UniProtKB-KW"/>
</dbReference>
<dbReference type="Pfam" id="PF01636">
    <property type="entry name" value="APH"/>
    <property type="match status" value="1"/>
</dbReference>
<dbReference type="EMBL" id="VWXX01000006">
    <property type="protein sequence ID" value="KAA6186099.1"/>
    <property type="molecule type" value="Genomic_DNA"/>
</dbReference>
<sequence>MAVGRSNGCTWCRKCDRYRTVGLGFRARPIGCVARIYTHRAPYMKGACPVRWYQTMTQAALYNHYSKVATLKKIGQGGSAEVFDLGNGEILKLFFLHREDYCQQEMENYRLIEKTNLPIMHLDRSVKIAGRSGLVFSGALVGATIGQIIKKTPWRTIELARLLADLHVRIHEQEAPHLPSFHSRLKTRIEKERRLTQLIRSNLLAAADKLPRGDRLCHGDFHIDNVIIGDGRCLIIDWNSCSRGAVACDVYKTLACLLYENRELPFFYRKAQRPLRRLLAREYLSYYSKKAGIHLAPKGKVFNLIDIGFRLRKGPKTHEHALRELSMRGGFNSGESPTGNIAHWP</sequence>
<reference evidence="2 3" key="1">
    <citation type="submission" date="2019-09" db="EMBL/GenBank/DDBJ databases">
        <title>Whole-genome sequence of the purple sulfur bacterium Thiohalocapsa marina DSM 19078.</title>
        <authorList>
            <person name="Kyndt J.A."/>
            <person name="Meyer T.E."/>
        </authorList>
    </citation>
    <scope>NUCLEOTIDE SEQUENCE [LARGE SCALE GENOMIC DNA]</scope>
    <source>
        <strain evidence="2 3">DSM 19078</strain>
    </source>
</reference>
<proteinExistence type="predicted"/>
<dbReference type="Gene3D" id="3.90.1200.10">
    <property type="match status" value="1"/>
</dbReference>
<dbReference type="OrthoDB" id="179763at2"/>
<evidence type="ECO:0000313" key="2">
    <source>
        <dbReference type="EMBL" id="KAA6186099.1"/>
    </source>
</evidence>
<accession>A0A5M8FMY7</accession>
<keyword evidence="3" id="KW-1185">Reference proteome</keyword>
<dbReference type="AlphaFoldDB" id="A0A5M8FMY7"/>
<gene>
    <name evidence="2" type="ORF">F2Q65_06995</name>
</gene>
<name>A0A5M8FMY7_9GAMM</name>
<evidence type="ECO:0000259" key="1">
    <source>
        <dbReference type="Pfam" id="PF01636"/>
    </source>
</evidence>
<evidence type="ECO:0000313" key="3">
    <source>
        <dbReference type="Proteomes" id="UP000322981"/>
    </source>
</evidence>
<dbReference type="Proteomes" id="UP000322981">
    <property type="component" value="Unassembled WGS sequence"/>
</dbReference>
<dbReference type="InterPro" id="IPR002575">
    <property type="entry name" value="Aminoglycoside_PTrfase"/>
</dbReference>